<gene>
    <name evidence="11" type="ORF">SSX86_031590</name>
</gene>
<feature type="transmembrane region" description="Helical" evidence="9">
    <location>
        <begin position="49"/>
        <end position="66"/>
    </location>
</feature>
<dbReference type="GO" id="GO:0009506">
    <property type="term" value="C:plasmodesma"/>
    <property type="evidence" value="ECO:0007669"/>
    <property type="project" value="UniProtKB-SubCell"/>
</dbReference>
<evidence type="ECO:0000256" key="8">
    <source>
        <dbReference type="ARBA" id="ARBA00038393"/>
    </source>
</evidence>
<comment type="subcellular location">
    <subcellularLocation>
        <location evidence="7">Cell junction</location>
        <location evidence="7">Plasmodesma</location>
    </subcellularLocation>
    <subcellularLocation>
        <location evidence="1">Cell membrane</location>
        <topology evidence="1">Single-pass type I membrane protein</topology>
    </subcellularLocation>
</comment>
<dbReference type="Pfam" id="PF01657">
    <property type="entry name" value="Stress-antifung"/>
    <property type="match status" value="2"/>
</dbReference>
<dbReference type="PANTHER" id="PTHR32080">
    <property type="entry name" value="ANTIFUNGAL PROTEIN GINKBILOBIN-2-LIKE"/>
    <property type="match status" value="1"/>
</dbReference>
<evidence type="ECO:0000256" key="9">
    <source>
        <dbReference type="SAM" id="Phobius"/>
    </source>
</evidence>
<evidence type="ECO:0000313" key="12">
    <source>
        <dbReference type="Proteomes" id="UP001408789"/>
    </source>
</evidence>
<dbReference type="InterPro" id="IPR051378">
    <property type="entry name" value="Cell2Cell_Antifungal"/>
</dbReference>
<accession>A0AAP0GIR6</accession>
<keyword evidence="9" id="KW-0812">Transmembrane</keyword>
<comment type="similarity">
    <text evidence="8">Belongs to the cysteine-rich repeat secretory protein family. Plasmodesmata-located proteins (PDLD) subfamily.</text>
</comment>
<evidence type="ECO:0000256" key="2">
    <source>
        <dbReference type="ARBA" id="ARBA00022581"/>
    </source>
</evidence>
<keyword evidence="4" id="KW-0677">Repeat</keyword>
<reference evidence="11 12" key="1">
    <citation type="submission" date="2024-04" db="EMBL/GenBank/DDBJ databases">
        <title>The reference genome of an endangered Asteraceae, Deinandra increscens subsp. villosa, native to the Central Coast of California.</title>
        <authorList>
            <person name="Guilliams M."/>
            <person name="Hasenstab-Lehman K."/>
            <person name="Meyer R."/>
            <person name="Mcevoy S."/>
        </authorList>
    </citation>
    <scope>NUCLEOTIDE SEQUENCE [LARGE SCALE GENOMIC DNA]</scope>
    <source>
        <tissue evidence="11">Leaf</tissue>
    </source>
</reference>
<dbReference type="CDD" id="cd23509">
    <property type="entry name" value="Gnk2-like"/>
    <property type="match status" value="2"/>
</dbReference>
<keyword evidence="2" id="KW-0945">Host-virus interaction</keyword>
<dbReference type="InterPro" id="IPR002902">
    <property type="entry name" value="GNK2"/>
</dbReference>
<feature type="domain" description="Gnk2-homologous" evidence="10">
    <location>
        <begin position="174"/>
        <end position="272"/>
    </location>
</feature>
<keyword evidence="12" id="KW-1185">Reference proteome</keyword>
<protein>
    <recommendedName>
        <fullName evidence="10">Gnk2-homologous domain-containing protein</fullName>
    </recommendedName>
</protein>
<dbReference type="GO" id="GO:0005886">
    <property type="term" value="C:plasma membrane"/>
    <property type="evidence" value="ECO:0007669"/>
    <property type="project" value="UniProtKB-SubCell"/>
</dbReference>
<evidence type="ECO:0000256" key="4">
    <source>
        <dbReference type="ARBA" id="ARBA00022737"/>
    </source>
</evidence>
<keyword evidence="9" id="KW-0472">Membrane</keyword>
<dbReference type="EMBL" id="JBCNJP010006677">
    <property type="protein sequence ID" value="KAK9049440.1"/>
    <property type="molecule type" value="Genomic_DNA"/>
</dbReference>
<organism evidence="11 12">
    <name type="scientific">Deinandra increscens subsp. villosa</name>
    <dbReference type="NCBI Taxonomy" id="3103831"/>
    <lineage>
        <taxon>Eukaryota</taxon>
        <taxon>Viridiplantae</taxon>
        <taxon>Streptophyta</taxon>
        <taxon>Embryophyta</taxon>
        <taxon>Tracheophyta</taxon>
        <taxon>Spermatophyta</taxon>
        <taxon>Magnoliopsida</taxon>
        <taxon>eudicotyledons</taxon>
        <taxon>Gunneridae</taxon>
        <taxon>Pentapetalae</taxon>
        <taxon>asterids</taxon>
        <taxon>campanulids</taxon>
        <taxon>Asterales</taxon>
        <taxon>Asteraceae</taxon>
        <taxon>Asteroideae</taxon>
        <taxon>Heliantheae alliance</taxon>
        <taxon>Madieae</taxon>
        <taxon>Madiinae</taxon>
        <taxon>Deinandra</taxon>
    </lineage>
</organism>
<comment type="caution">
    <text evidence="11">The sequence shown here is derived from an EMBL/GenBank/DDBJ whole genome shotgun (WGS) entry which is preliminary data.</text>
</comment>
<evidence type="ECO:0000259" key="10">
    <source>
        <dbReference type="PROSITE" id="PS51473"/>
    </source>
</evidence>
<evidence type="ECO:0000313" key="11">
    <source>
        <dbReference type="EMBL" id="KAK9049440.1"/>
    </source>
</evidence>
<keyword evidence="9" id="KW-1133">Transmembrane helix</keyword>
<proteinExistence type="inferred from homology"/>
<sequence length="327" mass="35424">MINNHPPWWARLKLLFKFPLSIFLFTVINTDNKGSLKLVHAMSPQDITLCLFFLLSLGLAVSPASAREPSVLFIQCYGIKFPPSVSNLDLVLNGMLDSSSESNFNTFKSSPLEENNAIYGLYQCRGDLTSAKCHRCVANAISQLKTACAMCPGGHLQLEGCLVKYDTKSFIGAPDKTEIYRRCGPTSTIAYSSEHRDGALGNLVSGDKREYFRRGDFGGIQGTYQCVQDLSSNDCGDCLAEASNRLRLECASSSRGDIYLSKCFIGYADSDAVKDNNGSNNNIGVLIVVVIALLVTILGVGIGMTCKSKDSCNSCNTNKVISLVAIS</sequence>
<evidence type="ECO:0000256" key="5">
    <source>
        <dbReference type="ARBA" id="ARBA00022949"/>
    </source>
</evidence>
<dbReference type="PANTHER" id="PTHR32080:SF43">
    <property type="entry name" value="GNK2-LIKE DOMAIN-CONTAINING PROTEIN"/>
    <property type="match status" value="1"/>
</dbReference>
<evidence type="ECO:0000256" key="3">
    <source>
        <dbReference type="ARBA" id="ARBA00022729"/>
    </source>
</evidence>
<dbReference type="InterPro" id="IPR038408">
    <property type="entry name" value="GNK2_sf"/>
</dbReference>
<dbReference type="PROSITE" id="PS51473">
    <property type="entry name" value="GNK2"/>
    <property type="match status" value="2"/>
</dbReference>
<keyword evidence="6" id="KW-1015">Disulfide bond</keyword>
<evidence type="ECO:0000256" key="6">
    <source>
        <dbReference type="ARBA" id="ARBA00023157"/>
    </source>
</evidence>
<evidence type="ECO:0000256" key="1">
    <source>
        <dbReference type="ARBA" id="ARBA00004251"/>
    </source>
</evidence>
<dbReference type="Gene3D" id="3.30.430.20">
    <property type="entry name" value="Gnk2 domain, C-X8-C-X2-C motif"/>
    <property type="match status" value="2"/>
</dbReference>
<dbReference type="Proteomes" id="UP001408789">
    <property type="component" value="Unassembled WGS sequence"/>
</dbReference>
<feature type="transmembrane region" description="Helical" evidence="9">
    <location>
        <begin position="12"/>
        <end position="28"/>
    </location>
</feature>
<feature type="domain" description="Gnk2-homologous" evidence="10">
    <location>
        <begin position="69"/>
        <end position="170"/>
    </location>
</feature>
<keyword evidence="5" id="KW-0965">Cell junction</keyword>
<dbReference type="AlphaFoldDB" id="A0AAP0GIR6"/>
<feature type="transmembrane region" description="Helical" evidence="9">
    <location>
        <begin position="283"/>
        <end position="304"/>
    </location>
</feature>
<name>A0AAP0GIR6_9ASTR</name>
<dbReference type="GO" id="GO:0042742">
    <property type="term" value="P:defense response to bacterium"/>
    <property type="evidence" value="ECO:0007669"/>
    <property type="project" value="TreeGrafter"/>
</dbReference>
<evidence type="ECO:0000256" key="7">
    <source>
        <dbReference type="ARBA" id="ARBA00024184"/>
    </source>
</evidence>
<keyword evidence="3" id="KW-0732">Signal</keyword>